<evidence type="ECO:0000313" key="2">
    <source>
        <dbReference type="Proteomes" id="UP000008824"/>
    </source>
</evidence>
<dbReference type="AlphaFoldDB" id="A0A0H3BMP1"/>
<gene>
    <name evidence="1" type="ordered locus">SNSL254_A1135</name>
</gene>
<dbReference type="KEGG" id="see:SNSL254_A1135"/>
<accession>A0A0H3BMP1</accession>
<dbReference type="Proteomes" id="UP000008824">
    <property type="component" value="Chromosome"/>
</dbReference>
<organism evidence="1 2">
    <name type="scientific">Salmonella newport (strain SL254)</name>
    <dbReference type="NCBI Taxonomy" id="423368"/>
    <lineage>
        <taxon>Bacteria</taxon>
        <taxon>Pseudomonadati</taxon>
        <taxon>Pseudomonadota</taxon>
        <taxon>Gammaproteobacteria</taxon>
        <taxon>Enterobacterales</taxon>
        <taxon>Enterobacteriaceae</taxon>
        <taxon>Salmonella</taxon>
    </lineage>
</organism>
<dbReference type="RefSeq" id="WP_000387662.1">
    <property type="nucleotide sequence ID" value="NC_011080.1"/>
</dbReference>
<sequence>MEALAIPVKLYIHYNANTFAQEKVIVSTCDMSRTFPDQYVLLETRDISIDVNQPEPFDIIALQVDQLRGQKEKIATLAKHQIAQVDDKIQQLLCIDHSPVQESDIPF</sequence>
<protein>
    <submittedName>
        <fullName evidence="1">Uncharacterized protein</fullName>
    </submittedName>
</protein>
<name>A0A0H3BMP1_SALNS</name>
<reference evidence="1 2" key="1">
    <citation type="journal article" date="2011" name="J. Bacteriol.">
        <title>Comparative genomics of 28 Salmonella enterica isolates: evidence for CRISPR-mediated adaptive sublineage evolution.</title>
        <authorList>
            <person name="Fricke W.F."/>
            <person name="Mammel M.K."/>
            <person name="McDermott P.F."/>
            <person name="Tartera C."/>
            <person name="White D.G."/>
            <person name="Leclerc J.E."/>
            <person name="Ravel J."/>
            <person name="Cebula T.A."/>
        </authorList>
    </citation>
    <scope>NUCLEOTIDE SEQUENCE [LARGE SCALE GENOMIC DNA]</scope>
    <source>
        <strain evidence="1 2">SL254</strain>
    </source>
</reference>
<evidence type="ECO:0000313" key="1">
    <source>
        <dbReference type="EMBL" id="ACF62249.1"/>
    </source>
</evidence>
<proteinExistence type="predicted"/>
<dbReference type="EMBL" id="CP001113">
    <property type="protein sequence ID" value="ACF62249.1"/>
    <property type="molecule type" value="Genomic_DNA"/>
</dbReference>
<dbReference type="HOGENOM" id="CLU_174131_0_0_6"/>